<dbReference type="AlphaFoldDB" id="A0A370T9R0"/>
<evidence type="ECO:0000256" key="1">
    <source>
        <dbReference type="SAM" id="MobiDB-lite"/>
    </source>
</evidence>
<protein>
    <submittedName>
        <fullName evidence="2">Uncharacterized protein</fullName>
    </submittedName>
</protein>
<name>A0A370T9R0_9HELO</name>
<feature type="region of interest" description="Disordered" evidence="1">
    <location>
        <begin position="1"/>
        <end position="31"/>
    </location>
</feature>
<dbReference type="Proteomes" id="UP000254866">
    <property type="component" value="Unassembled WGS sequence"/>
</dbReference>
<sequence>MLREDDFDESDVESCFDIEDEHDVNTEPTDVDTDAEDTVLIDIGTGVGDADLTDINTDYEGCDRAVLEDLSWIANEDNAHPLEYYLDQECIRYRLEYSGPTVCFHAAIANGNNILLLIPEKEIDINEELEASVSQLLSELDSQMEAHIG</sequence>
<accession>A0A370T9R0</accession>
<gene>
    <name evidence="2" type="ORF">BP5553_10259</name>
</gene>
<evidence type="ECO:0000313" key="2">
    <source>
        <dbReference type="EMBL" id="RDL30381.1"/>
    </source>
</evidence>
<dbReference type="EMBL" id="NPIC01000015">
    <property type="protein sequence ID" value="RDL30381.1"/>
    <property type="molecule type" value="Genomic_DNA"/>
</dbReference>
<keyword evidence="3" id="KW-1185">Reference proteome</keyword>
<organism evidence="2 3">
    <name type="scientific">Venustampulla echinocandica</name>
    <dbReference type="NCBI Taxonomy" id="2656787"/>
    <lineage>
        <taxon>Eukaryota</taxon>
        <taxon>Fungi</taxon>
        <taxon>Dikarya</taxon>
        <taxon>Ascomycota</taxon>
        <taxon>Pezizomycotina</taxon>
        <taxon>Leotiomycetes</taxon>
        <taxon>Helotiales</taxon>
        <taxon>Pleuroascaceae</taxon>
        <taxon>Venustampulla</taxon>
    </lineage>
</organism>
<dbReference type="OrthoDB" id="3555525at2759"/>
<comment type="caution">
    <text evidence="2">The sequence shown here is derived from an EMBL/GenBank/DDBJ whole genome shotgun (WGS) entry which is preliminary data.</text>
</comment>
<dbReference type="GeneID" id="43603108"/>
<dbReference type="RefSeq" id="XP_031864906.1">
    <property type="nucleotide sequence ID" value="XM_032018882.1"/>
</dbReference>
<reference evidence="2 3" key="1">
    <citation type="journal article" date="2018" name="IMA Fungus">
        <title>IMA Genome-F 9: Draft genome sequence of Annulohypoxylon stygium, Aspergillus mulundensis, Berkeleyomyces basicola (syn. Thielaviopsis basicola), Ceratocystis smalleyi, two Cercospora beticola strains, Coleophoma cylindrospora, Fusarium fracticaudum, Phialophora cf. hyalina, and Morchella septimelata.</title>
        <authorList>
            <person name="Wingfield B.D."/>
            <person name="Bills G.F."/>
            <person name="Dong Y."/>
            <person name="Huang W."/>
            <person name="Nel W.J."/>
            <person name="Swalarsk-Parry B.S."/>
            <person name="Vaghefi N."/>
            <person name="Wilken P.M."/>
            <person name="An Z."/>
            <person name="de Beer Z.W."/>
            <person name="De Vos L."/>
            <person name="Chen L."/>
            <person name="Duong T.A."/>
            <person name="Gao Y."/>
            <person name="Hammerbacher A."/>
            <person name="Kikkert J.R."/>
            <person name="Li Y."/>
            <person name="Li H."/>
            <person name="Li K."/>
            <person name="Li Q."/>
            <person name="Liu X."/>
            <person name="Ma X."/>
            <person name="Naidoo K."/>
            <person name="Pethybridge S.J."/>
            <person name="Sun J."/>
            <person name="Steenkamp E.T."/>
            <person name="van der Nest M.A."/>
            <person name="van Wyk S."/>
            <person name="Wingfield M.J."/>
            <person name="Xiong C."/>
            <person name="Yue Q."/>
            <person name="Zhang X."/>
        </authorList>
    </citation>
    <scope>NUCLEOTIDE SEQUENCE [LARGE SCALE GENOMIC DNA]</scope>
    <source>
        <strain evidence="2 3">BP 5553</strain>
    </source>
</reference>
<evidence type="ECO:0000313" key="3">
    <source>
        <dbReference type="Proteomes" id="UP000254866"/>
    </source>
</evidence>
<feature type="compositionally biased region" description="Acidic residues" evidence="1">
    <location>
        <begin position="1"/>
        <end position="22"/>
    </location>
</feature>
<proteinExistence type="predicted"/>